<proteinExistence type="predicted"/>
<dbReference type="STRING" id="927083.DB32_007133"/>
<dbReference type="OrthoDB" id="5516975at2"/>
<dbReference type="KEGG" id="samy:DB32_007133"/>
<dbReference type="Proteomes" id="UP000034883">
    <property type="component" value="Chromosome"/>
</dbReference>
<reference evidence="2 3" key="1">
    <citation type="submission" date="2015-03" db="EMBL/GenBank/DDBJ databases">
        <title>Genome assembly of Sandaracinus amylolyticus DSM 53668.</title>
        <authorList>
            <person name="Sharma G."/>
            <person name="Subramanian S."/>
        </authorList>
    </citation>
    <scope>NUCLEOTIDE SEQUENCE [LARGE SCALE GENOMIC DNA]</scope>
    <source>
        <strain evidence="2 3">DSM 53668</strain>
    </source>
</reference>
<evidence type="ECO:0000259" key="1">
    <source>
        <dbReference type="Pfam" id="PF05099"/>
    </source>
</evidence>
<dbReference type="EMBL" id="CP011125">
    <property type="protein sequence ID" value="AKF09984.1"/>
    <property type="molecule type" value="Genomic_DNA"/>
</dbReference>
<dbReference type="RefSeq" id="WP_053236984.1">
    <property type="nucleotide sequence ID" value="NZ_CP011125.1"/>
</dbReference>
<gene>
    <name evidence="2" type="ORF">DB32_007133</name>
</gene>
<dbReference type="SUPFAM" id="SSF158682">
    <property type="entry name" value="TerB-like"/>
    <property type="match status" value="1"/>
</dbReference>
<dbReference type="Pfam" id="PF05099">
    <property type="entry name" value="TerB"/>
    <property type="match status" value="1"/>
</dbReference>
<dbReference type="InterPro" id="IPR029024">
    <property type="entry name" value="TerB-like"/>
</dbReference>
<dbReference type="AlphaFoldDB" id="A0A0F6SH81"/>
<sequence>MSETSQSILVITDLLLGAVHADGSKSGEEIHVVRDLLKELLDQRDLPESIEKRIELFEPGDFSLAECAATFASAEPERKRRLLELVAAVRDADEEVDVAEDEYLVSLAKALGMKEAEYSDLTLDYEIEDLREHLSTLRSVKPPPLKA</sequence>
<name>A0A0F6SH81_9BACT</name>
<dbReference type="Gene3D" id="1.10.3680.10">
    <property type="entry name" value="TerB-like"/>
    <property type="match status" value="1"/>
</dbReference>
<accession>A0A0F6SH81</accession>
<organism evidence="2 3">
    <name type="scientific">Sandaracinus amylolyticus</name>
    <dbReference type="NCBI Taxonomy" id="927083"/>
    <lineage>
        <taxon>Bacteria</taxon>
        <taxon>Pseudomonadati</taxon>
        <taxon>Myxococcota</taxon>
        <taxon>Polyangia</taxon>
        <taxon>Polyangiales</taxon>
        <taxon>Sandaracinaceae</taxon>
        <taxon>Sandaracinus</taxon>
    </lineage>
</organism>
<evidence type="ECO:0000313" key="3">
    <source>
        <dbReference type="Proteomes" id="UP000034883"/>
    </source>
</evidence>
<protein>
    <recommendedName>
        <fullName evidence="1">Co-chaperone DjlA N-terminal domain-containing protein</fullName>
    </recommendedName>
</protein>
<keyword evidence="3" id="KW-1185">Reference proteome</keyword>
<dbReference type="InterPro" id="IPR007791">
    <property type="entry name" value="DjlA_N"/>
</dbReference>
<feature type="domain" description="Co-chaperone DjlA N-terminal" evidence="1">
    <location>
        <begin position="13"/>
        <end position="120"/>
    </location>
</feature>
<evidence type="ECO:0000313" key="2">
    <source>
        <dbReference type="EMBL" id="AKF09984.1"/>
    </source>
</evidence>